<dbReference type="PATRIC" id="fig|1048834.4.peg.474"/>
<evidence type="ECO:0000313" key="2">
    <source>
        <dbReference type="Proteomes" id="UP000000292"/>
    </source>
</evidence>
<dbReference type="KEGG" id="aad:TC41_0506"/>
<organism evidence="1 2">
    <name type="scientific">Alicyclobacillus acidocaldarius (strain Tc-4-1)</name>
    <name type="common">Bacillus acidocaldarius</name>
    <dbReference type="NCBI Taxonomy" id="1048834"/>
    <lineage>
        <taxon>Bacteria</taxon>
        <taxon>Bacillati</taxon>
        <taxon>Bacillota</taxon>
        <taxon>Bacilli</taxon>
        <taxon>Bacillales</taxon>
        <taxon>Alicyclobacillaceae</taxon>
        <taxon>Alicyclobacillus</taxon>
    </lineage>
</organism>
<reference evidence="1 2" key="1">
    <citation type="journal article" date="2011" name="J. Bacteriol.">
        <title>Complete Genome Sequence of Alicyclobacillus acidocaldarius Strain Tc-4-1.</title>
        <authorList>
            <person name="Chen Y."/>
            <person name="He Y."/>
            <person name="Zhang B."/>
            <person name="Yang J."/>
            <person name="Li W."/>
            <person name="Dong Z."/>
            <person name="Hu S."/>
        </authorList>
    </citation>
    <scope>NUCLEOTIDE SEQUENCE [LARGE SCALE GENOMIC DNA]</scope>
    <source>
        <strain evidence="1 2">Tc-4-1</strain>
    </source>
</reference>
<sequence length="55" mass="5828">MQLPLANESLFTNKPTRAIGYPAIRENPDFTNAAGDLGAFKAGGCKSPPCRSFGQ</sequence>
<protein>
    <submittedName>
        <fullName evidence="1">Uncharacterized protein</fullName>
    </submittedName>
</protein>
<reference evidence="2" key="2">
    <citation type="submission" date="2011-06" db="EMBL/GenBank/DDBJ databases">
        <title>The complete genome sequence of Alicyclobacillus acidocaldarius sp. Tc-4-1.</title>
        <authorList>
            <person name="Chen Y."/>
            <person name="He Y."/>
            <person name="Dong Z."/>
            <person name="Hu S."/>
        </authorList>
    </citation>
    <scope>NUCLEOTIDE SEQUENCE [LARGE SCALE GENOMIC DNA]</scope>
    <source>
        <strain evidence="2">Tc-4-1</strain>
    </source>
</reference>
<gene>
    <name evidence="1" type="ordered locus">TC41_0506</name>
</gene>
<dbReference type="Proteomes" id="UP000000292">
    <property type="component" value="Chromosome"/>
</dbReference>
<proteinExistence type="predicted"/>
<dbReference type="EMBL" id="CP002902">
    <property type="protein sequence ID" value="AEJ42469.1"/>
    <property type="molecule type" value="Genomic_DNA"/>
</dbReference>
<dbReference type="AlphaFoldDB" id="F8ICJ3"/>
<dbReference type="HOGENOM" id="CLU_3021603_0_0_9"/>
<evidence type="ECO:0000313" key="1">
    <source>
        <dbReference type="EMBL" id="AEJ42469.1"/>
    </source>
</evidence>
<name>F8ICJ3_ALIAT</name>
<accession>F8ICJ3</accession>
<dbReference type="STRING" id="1048834.TC41_0506"/>